<feature type="coiled-coil region" evidence="1">
    <location>
        <begin position="741"/>
        <end position="771"/>
    </location>
</feature>
<feature type="compositionally biased region" description="Basic and acidic residues" evidence="2">
    <location>
        <begin position="535"/>
        <end position="548"/>
    </location>
</feature>
<sequence>MNYKNERIKIINLKTEFPTKNSPLKRKISLINRIKTLTQDNTIKDDIVEEQMGKFLSEITTALLSNNIKTFQDIFAIIEVLKHFLNQYLSTNQNLLNDFFNSLYQVLADKDNKDCLIQPSKDTFNFILYLEINFCEIYDKNFIKVVEKYFENTNLNIFLYLIYYISIQLNDKDFFKLENEKNKILKNFIIKKLESVNISDIKNCLEKSKWYKESLLNLGCVSTETMSAIEKETVPFHNDFLFYFKKYEKRNIESNTQEIMYKCLQKKEKLLEFFEKYLNSQIESVVGGKEKTFKIEENLKMRLEDETVLPQIEMLRISDNLITLLLSIRNLQIENILFSIFIKLGKIECFATILARSISFLPFFEPIKEKMFSVLESKNFLSKNIAIKYLSEFYMLNCINSNELLKTYEYLSDSGNIVLVLDSLKRINKFIFACREEESKIIFEKIQNIKNYSSGYQKAVINDGLADIFSKNYSVQTNINEFIIFIFNEINFEQIVSLFGISFGRNKNNNQRRNEKRFKDLKSELNKTKNNSKNDLSELKDLKSELNKTKNNSKNEVNEVKDLKSELNKTKNNSKNNSKNNVKDLNKTKTSYNINSNNNYKNDPSESINLEIELNNEFKNISNCNTITDIKDISLSNPEFLKKCFLEIYKIFLDFPFLIVITLGKMYYFKNIDLLVEFCIILKIGEYILKIFYDLTISMLKTLEKQTLLCYTEFISKLMSRLEEDFKKNIKFDKNQTKKPKNNLKLQNVNLEENNLKLQNVNQNINFEENNLKLQKYFKDLKNINFEENNLKLQKYFKDLKNINLEFKKNPNIFVNTVLETDCDLTDKIYILIIFLRNYNYKLDYQLFVLVNELVNYCEDVDVKLFFLSLCKDKSILFNTSICGGNSELRDSGSDVSNENITNKSCSDMVDVGDFSLFEFLYDNKVGYTSSVIEKHISNSDICGFSCLFEFGSEYKFSTNEYFLKKVFYFLEKLSFDFEEQFSDYFFYKIIKNFLFLVVDEEISIEWLRGRYSCVDLSGGGLLGFSICLLGFLAKHEELFLHIQNSVFWHDFYNLFDENTKENVFSMNLTTKFLEISSLDCSRQLRCIEITNFFIKKLNISQIRIFIVDCFNLPNLCIACNLITSFRNSNREIVVMMYNLRHVESMEFFGIEECTTEIFVLKKFKNLKNLSLQFEDNGKERNFDFTLTSHLCDQLKYLKICNIKTFSYQNTVSFKNISHLEVTFNN</sequence>
<reference evidence="3 4" key="1">
    <citation type="submission" date="2017-12" db="EMBL/GenBank/DDBJ databases">
        <authorList>
            <person name="Pombert J.-F."/>
            <person name="Haag K.L."/>
            <person name="Ebert D."/>
        </authorList>
    </citation>
    <scope>NUCLEOTIDE SEQUENCE [LARGE SCALE GENOMIC DNA]</scope>
    <source>
        <strain evidence="3">FI-OER-3-3</strain>
    </source>
</reference>
<keyword evidence="1" id="KW-0175">Coiled coil</keyword>
<name>A0A4Q9KZ80_9MICR</name>
<organism evidence="3 4">
    <name type="scientific">Hamiltosporidium tvaerminnensis</name>
    <dbReference type="NCBI Taxonomy" id="1176355"/>
    <lineage>
        <taxon>Eukaryota</taxon>
        <taxon>Fungi</taxon>
        <taxon>Fungi incertae sedis</taxon>
        <taxon>Microsporidia</taxon>
        <taxon>Dubosqiidae</taxon>
        <taxon>Hamiltosporidium</taxon>
    </lineage>
</organism>
<dbReference type="AlphaFoldDB" id="A0A4Q9KZ80"/>
<evidence type="ECO:0000313" key="4">
    <source>
        <dbReference type="Proteomes" id="UP000292362"/>
    </source>
</evidence>
<gene>
    <name evidence="3" type="ORF">CWI37_1042p0010</name>
</gene>
<comment type="caution">
    <text evidence="3">The sequence shown here is derived from an EMBL/GenBank/DDBJ whole genome shotgun (WGS) entry which is preliminary data.</text>
</comment>
<feature type="region of interest" description="Disordered" evidence="2">
    <location>
        <begin position="524"/>
        <end position="598"/>
    </location>
</feature>
<evidence type="ECO:0000256" key="1">
    <source>
        <dbReference type="SAM" id="Coils"/>
    </source>
</evidence>
<protein>
    <submittedName>
        <fullName evidence="3">Uncharacterized protein</fullName>
    </submittedName>
</protein>
<feature type="compositionally biased region" description="Low complexity" evidence="2">
    <location>
        <begin position="570"/>
        <end position="580"/>
    </location>
</feature>
<evidence type="ECO:0000256" key="2">
    <source>
        <dbReference type="SAM" id="MobiDB-lite"/>
    </source>
</evidence>
<evidence type="ECO:0000313" key="3">
    <source>
        <dbReference type="EMBL" id="TBU00324.1"/>
    </source>
</evidence>
<dbReference type="Proteomes" id="UP000292362">
    <property type="component" value="Unassembled WGS sequence"/>
</dbReference>
<dbReference type="EMBL" id="PITJ01001042">
    <property type="protein sequence ID" value="TBU00324.1"/>
    <property type="molecule type" value="Genomic_DNA"/>
</dbReference>
<feature type="compositionally biased region" description="Low complexity" evidence="2">
    <location>
        <begin position="588"/>
        <end position="598"/>
    </location>
</feature>
<dbReference type="VEuPathDB" id="MicrosporidiaDB:CWI37_1042p0010"/>
<accession>A0A4Q9KZ80</accession>
<proteinExistence type="predicted"/>
<feature type="compositionally biased region" description="Basic and acidic residues" evidence="2">
    <location>
        <begin position="556"/>
        <end position="569"/>
    </location>
</feature>